<proteinExistence type="predicted"/>
<dbReference type="Proteomes" id="UP001500665">
    <property type="component" value="Unassembled WGS sequence"/>
</dbReference>
<dbReference type="InterPro" id="IPR013901">
    <property type="entry name" value="Anthrone_oxy"/>
</dbReference>
<evidence type="ECO:0000256" key="1">
    <source>
        <dbReference type="SAM" id="Phobius"/>
    </source>
</evidence>
<sequence length="157" mass="16255">MNRTLLLVSAIGAGVSGGVFFAFSTFVMRGLGDIPAAQGAAAMQAINRAAPNPLFMLALFGTAVTGVIVGVIGLRDMSALGAVYAVVGAGLYLIPVVLTVVYHVPYNNQLEALDAAAPASADFWTTYLSRWTAFNHLRCLGALGAAVSFALAYRSAK</sequence>
<evidence type="ECO:0000313" key="2">
    <source>
        <dbReference type="EMBL" id="GAA0971050.1"/>
    </source>
</evidence>
<accession>A0ABN1S370</accession>
<dbReference type="RefSeq" id="WP_344248139.1">
    <property type="nucleotide sequence ID" value="NZ_BAAAHH010000087.1"/>
</dbReference>
<comment type="caution">
    <text evidence="2">The sequence shown here is derived from an EMBL/GenBank/DDBJ whole genome shotgun (WGS) entry which is preliminary data.</text>
</comment>
<feature type="transmembrane region" description="Helical" evidence="1">
    <location>
        <begin position="81"/>
        <end position="104"/>
    </location>
</feature>
<keyword evidence="1" id="KW-0812">Transmembrane</keyword>
<keyword evidence="1" id="KW-1133">Transmembrane helix</keyword>
<keyword evidence="1" id="KW-0472">Membrane</keyword>
<organism evidence="2 3">
    <name type="scientific">Actinocorallia libanotica</name>
    <dbReference type="NCBI Taxonomy" id="46162"/>
    <lineage>
        <taxon>Bacteria</taxon>
        <taxon>Bacillati</taxon>
        <taxon>Actinomycetota</taxon>
        <taxon>Actinomycetes</taxon>
        <taxon>Streptosporangiales</taxon>
        <taxon>Thermomonosporaceae</taxon>
        <taxon>Actinocorallia</taxon>
    </lineage>
</organism>
<protein>
    <submittedName>
        <fullName evidence="2">DUF1772 domain-containing protein</fullName>
    </submittedName>
</protein>
<feature type="transmembrane region" description="Helical" evidence="1">
    <location>
        <begin position="133"/>
        <end position="153"/>
    </location>
</feature>
<gene>
    <name evidence="2" type="ORF">GCM10009550_79220</name>
</gene>
<dbReference type="EMBL" id="BAAAHH010000087">
    <property type="protein sequence ID" value="GAA0971050.1"/>
    <property type="molecule type" value="Genomic_DNA"/>
</dbReference>
<reference evidence="2 3" key="1">
    <citation type="journal article" date="2019" name="Int. J. Syst. Evol. Microbiol.">
        <title>The Global Catalogue of Microorganisms (GCM) 10K type strain sequencing project: providing services to taxonomists for standard genome sequencing and annotation.</title>
        <authorList>
            <consortium name="The Broad Institute Genomics Platform"/>
            <consortium name="The Broad Institute Genome Sequencing Center for Infectious Disease"/>
            <person name="Wu L."/>
            <person name="Ma J."/>
        </authorList>
    </citation>
    <scope>NUCLEOTIDE SEQUENCE [LARGE SCALE GENOMIC DNA]</scope>
    <source>
        <strain evidence="2 3">JCM 10696</strain>
    </source>
</reference>
<dbReference type="Pfam" id="PF08592">
    <property type="entry name" value="Anthrone_oxy"/>
    <property type="match status" value="1"/>
</dbReference>
<keyword evidence="3" id="KW-1185">Reference proteome</keyword>
<name>A0ABN1S370_9ACTN</name>
<feature type="transmembrane region" description="Helical" evidence="1">
    <location>
        <begin position="54"/>
        <end position="74"/>
    </location>
</feature>
<evidence type="ECO:0000313" key="3">
    <source>
        <dbReference type="Proteomes" id="UP001500665"/>
    </source>
</evidence>